<dbReference type="EMBL" id="MAXA01000102">
    <property type="protein sequence ID" value="OHV38575.1"/>
    <property type="molecule type" value="Genomic_DNA"/>
</dbReference>
<dbReference type="CDD" id="cd02503">
    <property type="entry name" value="MobA"/>
    <property type="match status" value="1"/>
</dbReference>
<keyword evidence="5" id="KW-0460">Magnesium</keyword>
<dbReference type="AlphaFoldDB" id="A0A1S1QZ79"/>
<dbReference type="Gene3D" id="3.90.550.10">
    <property type="entry name" value="Spore Coat Polysaccharide Biosynthesis Protein SpsA, Chain A"/>
    <property type="match status" value="1"/>
</dbReference>
<name>A0A1S1QZ79_9ACTN</name>
<keyword evidence="10" id="KW-1185">Reference proteome</keyword>
<organism evidence="9 10">
    <name type="scientific">Parafrankia soli</name>
    <dbReference type="NCBI Taxonomy" id="2599596"/>
    <lineage>
        <taxon>Bacteria</taxon>
        <taxon>Bacillati</taxon>
        <taxon>Actinomycetota</taxon>
        <taxon>Actinomycetes</taxon>
        <taxon>Frankiales</taxon>
        <taxon>Frankiaceae</taxon>
        <taxon>Parafrankia</taxon>
    </lineage>
</organism>
<dbReference type="GO" id="GO:0005525">
    <property type="term" value="F:GTP binding"/>
    <property type="evidence" value="ECO:0007669"/>
    <property type="project" value="UniProtKB-KW"/>
</dbReference>
<accession>A0A1S1QZ79</accession>
<evidence type="ECO:0000313" key="9">
    <source>
        <dbReference type="EMBL" id="OHV38575.1"/>
    </source>
</evidence>
<evidence type="ECO:0000256" key="6">
    <source>
        <dbReference type="ARBA" id="ARBA00023134"/>
    </source>
</evidence>
<dbReference type="RefSeq" id="WP_071061325.1">
    <property type="nucleotide sequence ID" value="NZ_MAXA01000102.1"/>
</dbReference>
<gene>
    <name evidence="9" type="ORF">BBK14_14120</name>
</gene>
<dbReference type="SUPFAM" id="SSF53448">
    <property type="entry name" value="Nucleotide-diphospho-sugar transferases"/>
    <property type="match status" value="1"/>
</dbReference>
<dbReference type="Pfam" id="PF12804">
    <property type="entry name" value="NTP_transf_3"/>
    <property type="match status" value="1"/>
</dbReference>
<feature type="domain" description="MobA-like NTP transferase" evidence="8">
    <location>
        <begin position="18"/>
        <end position="176"/>
    </location>
</feature>
<dbReference type="PANTHER" id="PTHR19136">
    <property type="entry name" value="MOLYBDENUM COFACTOR GUANYLYLTRANSFERASE"/>
    <property type="match status" value="1"/>
</dbReference>
<evidence type="ECO:0000256" key="2">
    <source>
        <dbReference type="ARBA" id="ARBA00022679"/>
    </source>
</evidence>
<dbReference type="GO" id="GO:0006777">
    <property type="term" value="P:Mo-molybdopterin cofactor biosynthetic process"/>
    <property type="evidence" value="ECO:0007669"/>
    <property type="project" value="UniProtKB-KW"/>
</dbReference>
<evidence type="ECO:0000256" key="3">
    <source>
        <dbReference type="ARBA" id="ARBA00022723"/>
    </source>
</evidence>
<evidence type="ECO:0000256" key="7">
    <source>
        <dbReference type="ARBA" id="ARBA00023150"/>
    </source>
</evidence>
<dbReference type="InterPro" id="IPR025877">
    <property type="entry name" value="MobA-like_NTP_Trfase"/>
</dbReference>
<keyword evidence="3" id="KW-0479">Metal-binding</keyword>
<dbReference type="GO" id="GO:0046872">
    <property type="term" value="F:metal ion binding"/>
    <property type="evidence" value="ECO:0007669"/>
    <property type="project" value="UniProtKB-KW"/>
</dbReference>
<dbReference type="InterPro" id="IPR029044">
    <property type="entry name" value="Nucleotide-diphossugar_trans"/>
</dbReference>
<reference evidence="10" key="1">
    <citation type="submission" date="2016-07" db="EMBL/GenBank/DDBJ databases">
        <title>Frankia sp. NRRL B-16219 Genome sequencing.</title>
        <authorList>
            <person name="Ghodhbane-Gtari F."/>
            <person name="Swanson E."/>
            <person name="Gueddou A."/>
            <person name="Louati M."/>
            <person name="Nouioui I."/>
            <person name="Hezbri K."/>
            <person name="Abebe-Akele F."/>
            <person name="Simpson S."/>
            <person name="Morris K."/>
            <person name="Thomas K."/>
            <person name="Gtari M."/>
            <person name="Tisa L.S."/>
        </authorList>
    </citation>
    <scope>NUCLEOTIDE SEQUENCE [LARGE SCALE GENOMIC DNA]</scope>
    <source>
        <strain evidence="10">NRRL B-16219</strain>
    </source>
</reference>
<evidence type="ECO:0000259" key="8">
    <source>
        <dbReference type="Pfam" id="PF12804"/>
    </source>
</evidence>
<dbReference type="GO" id="GO:0016779">
    <property type="term" value="F:nucleotidyltransferase activity"/>
    <property type="evidence" value="ECO:0007669"/>
    <property type="project" value="TreeGrafter"/>
</dbReference>
<keyword evidence="2" id="KW-0808">Transferase</keyword>
<comment type="caution">
    <text evidence="9">The sequence shown here is derived from an EMBL/GenBank/DDBJ whole genome shotgun (WGS) entry which is preliminary data.</text>
</comment>
<dbReference type="Proteomes" id="UP000179769">
    <property type="component" value="Unassembled WGS sequence"/>
</dbReference>
<sequence>MTSLSPSPSGELGEPWDALVLAGGHSQRLGGQDKASAVVGGLRLLDRVLAAAGAAERIVIVGPPRPARPGSRSVRWTREDPPGGGPVAAIAAGLRLVEAPLVAVLAVDLPFIGAAELADLLGSLRGEPPGHRDADVAVLADPAGRPQYLAAAWGTAALRAALPADPTGRSVRSLLAGRDVRTVPATADACLDCDDPASLAAARARAVPGTHGSGTMP</sequence>
<evidence type="ECO:0000313" key="10">
    <source>
        <dbReference type="Proteomes" id="UP000179769"/>
    </source>
</evidence>
<dbReference type="InterPro" id="IPR013482">
    <property type="entry name" value="Molybde_CF_guanTrfase"/>
</dbReference>
<keyword evidence="4" id="KW-0547">Nucleotide-binding</keyword>
<evidence type="ECO:0000256" key="5">
    <source>
        <dbReference type="ARBA" id="ARBA00022842"/>
    </source>
</evidence>
<keyword evidence="7" id="KW-0501">Molybdenum cofactor biosynthesis</keyword>
<dbReference type="OrthoDB" id="3215363at2"/>
<keyword evidence="1" id="KW-0963">Cytoplasm</keyword>
<keyword evidence="6" id="KW-0342">GTP-binding</keyword>
<proteinExistence type="predicted"/>
<evidence type="ECO:0000256" key="1">
    <source>
        <dbReference type="ARBA" id="ARBA00022490"/>
    </source>
</evidence>
<dbReference type="PANTHER" id="PTHR19136:SF81">
    <property type="entry name" value="MOLYBDENUM COFACTOR GUANYLYLTRANSFERASE"/>
    <property type="match status" value="1"/>
</dbReference>
<protein>
    <submittedName>
        <fullName evidence="9">Molybdopterin-guanine dinucleotide biosynthesis protein</fullName>
    </submittedName>
</protein>
<evidence type="ECO:0000256" key="4">
    <source>
        <dbReference type="ARBA" id="ARBA00022741"/>
    </source>
</evidence>